<protein>
    <recommendedName>
        <fullName evidence="3">DUF2624 domain-containing protein</fullName>
    </recommendedName>
</protein>
<dbReference type="Pfam" id="PF11116">
    <property type="entry name" value="DUF2624"/>
    <property type="match status" value="1"/>
</dbReference>
<reference evidence="1 2" key="1">
    <citation type="submission" date="2021-03" db="EMBL/GenBank/DDBJ databases">
        <title>Genomic Encyclopedia of Type Strains, Phase IV (KMG-IV): sequencing the most valuable type-strain genomes for metagenomic binning, comparative biology and taxonomic classification.</title>
        <authorList>
            <person name="Goeker M."/>
        </authorList>
    </citation>
    <scope>NUCLEOTIDE SEQUENCE [LARGE SCALE GENOMIC DNA]</scope>
    <source>
        <strain evidence="1 2">DSM 25609</strain>
    </source>
</reference>
<keyword evidence="2" id="KW-1185">Reference proteome</keyword>
<organism evidence="1 2">
    <name type="scientific">Virgibacillus natechei</name>
    <dbReference type="NCBI Taxonomy" id="1216297"/>
    <lineage>
        <taxon>Bacteria</taxon>
        <taxon>Bacillati</taxon>
        <taxon>Bacillota</taxon>
        <taxon>Bacilli</taxon>
        <taxon>Bacillales</taxon>
        <taxon>Bacillaceae</taxon>
        <taxon>Virgibacillus</taxon>
    </lineage>
</organism>
<dbReference type="EMBL" id="JAGGKX010000003">
    <property type="protein sequence ID" value="MBP1968685.1"/>
    <property type="molecule type" value="Genomic_DNA"/>
</dbReference>
<evidence type="ECO:0000313" key="1">
    <source>
        <dbReference type="EMBL" id="MBP1968685.1"/>
    </source>
</evidence>
<name>A0ABS4ICR7_9BACI</name>
<dbReference type="Proteomes" id="UP001519345">
    <property type="component" value="Unassembled WGS sequence"/>
</dbReference>
<dbReference type="RefSeq" id="WP_209461910.1">
    <property type="nucleotide sequence ID" value="NZ_CP110224.1"/>
</dbReference>
<accession>A0ABS4ICR7</accession>
<dbReference type="InterPro" id="IPR020277">
    <property type="entry name" value="DUF2624"/>
</dbReference>
<evidence type="ECO:0008006" key="3">
    <source>
        <dbReference type="Google" id="ProtNLM"/>
    </source>
</evidence>
<comment type="caution">
    <text evidence="1">The sequence shown here is derived from an EMBL/GenBank/DDBJ whole genome shotgun (WGS) entry which is preliminary data.</text>
</comment>
<evidence type="ECO:0000313" key="2">
    <source>
        <dbReference type="Proteomes" id="UP001519345"/>
    </source>
</evidence>
<gene>
    <name evidence="1" type="ORF">J2Z83_000779</name>
</gene>
<sequence>MSNFIKELVSKKLKQLSPEELLNYAKQHGFSLNRAEANSIINYLRTNSIDPFNLHDHKKMFEELTQITNRETANKAQKLFNDLIQSYGLGHLFHE</sequence>
<proteinExistence type="predicted"/>